<sequence>MAMVADFKASHLIAHGEILSKDSWDKDFWEVVP</sequence>
<name>A0A1R3H993_9ROSI</name>
<comment type="caution">
    <text evidence="1">The sequence shown here is derived from an EMBL/GenBank/DDBJ whole genome shotgun (WGS) entry which is preliminary data.</text>
</comment>
<keyword evidence="2" id="KW-1185">Reference proteome</keyword>
<accession>A0A1R3H993</accession>
<dbReference type="AlphaFoldDB" id="A0A1R3H993"/>
<gene>
    <name evidence="1" type="ORF">COLO4_30306</name>
</gene>
<evidence type="ECO:0000313" key="1">
    <source>
        <dbReference type="EMBL" id="OMO66870.1"/>
    </source>
</evidence>
<dbReference type="Proteomes" id="UP000187203">
    <property type="component" value="Unassembled WGS sequence"/>
</dbReference>
<proteinExistence type="predicted"/>
<organism evidence="1 2">
    <name type="scientific">Corchorus olitorius</name>
    <dbReference type="NCBI Taxonomy" id="93759"/>
    <lineage>
        <taxon>Eukaryota</taxon>
        <taxon>Viridiplantae</taxon>
        <taxon>Streptophyta</taxon>
        <taxon>Embryophyta</taxon>
        <taxon>Tracheophyta</taxon>
        <taxon>Spermatophyta</taxon>
        <taxon>Magnoliopsida</taxon>
        <taxon>eudicotyledons</taxon>
        <taxon>Gunneridae</taxon>
        <taxon>Pentapetalae</taxon>
        <taxon>rosids</taxon>
        <taxon>malvids</taxon>
        <taxon>Malvales</taxon>
        <taxon>Malvaceae</taxon>
        <taxon>Grewioideae</taxon>
        <taxon>Apeibeae</taxon>
        <taxon>Corchorus</taxon>
    </lineage>
</organism>
<protein>
    <submittedName>
        <fullName evidence="1">Uncharacterized protein</fullName>
    </submittedName>
</protein>
<evidence type="ECO:0000313" key="2">
    <source>
        <dbReference type="Proteomes" id="UP000187203"/>
    </source>
</evidence>
<reference evidence="2" key="1">
    <citation type="submission" date="2013-09" db="EMBL/GenBank/DDBJ databases">
        <title>Corchorus olitorius genome sequencing.</title>
        <authorList>
            <person name="Alam M."/>
            <person name="Haque M.S."/>
            <person name="Islam M.S."/>
            <person name="Emdad E.M."/>
            <person name="Islam M.M."/>
            <person name="Ahmed B."/>
            <person name="Halim A."/>
            <person name="Hossen Q.M.M."/>
            <person name="Hossain M.Z."/>
            <person name="Ahmed R."/>
            <person name="Khan M.M."/>
            <person name="Islam R."/>
            <person name="Rashid M.M."/>
            <person name="Khan S.A."/>
            <person name="Rahman M.S."/>
            <person name="Alam M."/>
            <person name="Yahiya A.S."/>
            <person name="Khan M.S."/>
            <person name="Azam M.S."/>
            <person name="Haque T."/>
            <person name="Lashkar M.Z.H."/>
            <person name="Akhand A.I."/>
            <person name="Morshed G."/>
            <person name="Roy S."/>
            <person name="Uddin K.S."/>
            <person name="Rabeya T."/>
            <person name="Hossain A.S."/>
            <person name="Chowdhury A."/>
            <person name="Snigdha A.R."/>
            <person name="Mortoza M.S."/>
            <person name="Matin S.A."/>
            <person name="Hoque S.M.E."/>
            <person name="Islam M.K."/>
            <person name="Roy D.K."/>
            <person name="Haider R."/>
            <person name="Moosa M.M."/>
            <person name="Elias S.M."/>
            <person name="Hasan A.M."/>
            <person name="Jahan S."/>
            <person name="Shafiuddin M."/>
            <person name="Mahmood N."/>
            <person name="Shommy N.S."/>
        </authorList>
    </citation>
    <scope>NUCLEOTIDE SEQUENCE [LARGE SCALE GENOMIC DNA]</scope>
    <source>
        <strain evidence="2">cv. O-4</strain>
    </source>
</reference>
<dbReference type="EMBL" id="AWUE01020703">
    <property type="protein sequence ID" value="OMO66870.1"/>
    <property type="molecule type" value="Genomic_DNA"/>
</dbReference>